<evidence type="ECO:0000313" key="5">
    <source>
        <dbReference type="EMBL" id="RKR06681.1"/>
    </source>
</evidence>
<dbReference type="SMART" id="SM00342">
    <property type="entry name" value="HTH_ARAC"/>
    <property type="match status" value="1"/>
</dbReference>
<dbReference type="SUPFAM" id="SSF46689">
    <property type="entry name" value="Homeodomain-like"/>
    <property type="match status" value="2"/>
</dbReference>
<dbReference type="PROSITE" id="PS01124">
    <property type="entry name" value="HTH_ARAC_FAMILY_2"/>
    <property type="match status" value="1"/>
</dbReference>
<keyword evidence="3" id="KW-0804">Transcription</keyword>
<dbReference type="AlphaFoldDB" id="A0A420WZC1"/>
<dbReference type="PANTHER" id="PTHR43436:SF2">
    <property type="entry name" value="ARAC_XYLS FAMILY TRANSCRIPTIONAL REGULATOR"/>
    <property type="match status" value="1"/>
</dbReference>
<organism evidence="5 6">
    <name type="scientific">Kushneria sinocarnis</name>
    <dbReference type="NCBI Taxonomy" id="595502"/>
    <lineage>
        <taxon>Bacteria</taxon>
        <taxon>Pseudomonadati</taxon>
        <taxon>Pseudomonadota</taxon>
        <taxon>Gammaproteobacteria</taxon>
        <taxon>Oceanospirillales</taxon>
        <taxon>Halomonadaceae</taxon>
        <taxon>Kushneria</taxon>
    </lineage>
</organism>
<keyword evidence="2" id="KW-0238">DNA-binding</keyword>
<keyword evidence="1" id="KW-0805">Transcription regulation</keyword>
<comment type="caution">
    <text evidence="5">The sequence shown here is derived from an EMBL/GenBank/DDBJ whole genome shotgun (WGS) entry which is preliminary data.</text>
</comment>
<evidence type="ECO:0000259" key="4">
    <source>
        <dbReference type="PROSITE" id="PS01124"/>
    </source>
</evidence>
<evidence type="ECO:0000256" key="2">
    <source>
        <dbReference type="ARBA" id="ARBA00023125"/>
    </source>
</evidence>
<dbReference type="OrthoDB" id="34150at2"/>
<dbReference type="EMBL" id="RBIN01000002">
    <property type="protein sequence ID" value="RKR06681.1"/>
    <property type="molecule type" value="Genomic_DNA"/>
</dbReference>
<evidence type="ECO:0000313" key="6">
    <source>
        <dbReference type="Proteomes" id="UP000281975"/>
    </source>
</evidence>
<dbReference type="Proteomes" id="UP000281975">
    <property type="component" value="Unassembled WGS sequence"/>
</dbReference>
<protein>
    <submittedName>
        <fullName evidence="5">AraC family transcriptional regulator</fullName>
    </submittedName>
</protein>
<dbReference type="Pfam" id="PF06719">
    <property type="entry name" value="AraC_N"/>
    <property type="match status" value="1"/>
</dbReference>
<dbReference type="InterPro" id="IPR018062">
    <property type="entry name" value="HTH_AraC-typ_CS"/>
</dbReference>
<evidence type="ECO:0000256" key="1">
    <source>
        <dbReference type="ARBA" id="ARBA00023015"/>
    </source>
</evidence>
<dbReference type="GO" id="GO:0043565">
    <property type="term" value="F:sequence-specific DNA binding"/>
    <property type="evidence" value="ECO:0007669"/>
    <property type="project" value="InterPro"/>
</dbReference>
<dbReference type="PROSITE" id="PS00041">
    <property type="entry name" value="HTH_ARAC_FAMILY_1"/>
    <property type="match status" value="1"/>
</dbReference>
<keyword evidence="6" id="KW-1185">Reference proteome</keyword>
<dbReference type="Gene3D" id="1.10.10.60">
    <property type="entry name" value="Homeodomain-like"/>
    <property type="match status" value="2"/>
</dbReference>
<evidence type="ECO:0000256" key="3">
    <source>
        <dbReference type="ARBA" id="ARBA00023163"/>
    </source>
</evidence>
<accession>A0A420WZC1</accession>
<dbReference type="InterPro" id="IPR009594">
    <property type="entry name" value="Tscrpt_reg_HTH_AraC_N"/>
</dbReference>
<feature type="domain" description="HTH araC/xylS-type" evidence="4">
    <location>
        <begin position="202"/>
        <end position="299"/>
    </location>
</feature>
<name>A0A420WZC1_9GAMM</name>
<dbReference type="PANTHER" id="PTHR43436">
    <property type="entry name" value="ARAC-FAMILY TRANSCRIPTIONAL REGULATOR"/>
    <property type="match status" value="1"/>
</dbReference>
<sequence>MTTVDTITPHPANPSSSNQRMSALIRPLIEHDGFMATALEGVQLMAAHQGEPATPQCYEPGLIIIAQGGKTAYLGDRTMHYGAGHYLVQAMSLPFECETRADPECPMLGLSLRIDPAMLSELARIVPEPETSHTSQPMAAVPIDAAMEDSVVRLLECLHDPLIRQALGEARIREVLFEALRGPQGASLHHLLHHQSHYGRIARALELIHHNYAEPLAVEWLAERVNMSPSAFHHHFRQLTCHSPLQYQKRIRLLRARLMLRRAEQVGTAAAAVGYHSASQFSREYKRYFGLSPTCELRRQHEPTTAP</sequence>
<dbReference type="GO" id="GO:0003700">
    <property type="term" value="F:DNA-binding transcription factor activity"/>
    <property type="evidence" value="ECO:0007669"/>
    <property type="project" value="InterPro"/>
</dbReference>
<gene>
    <name evidence="5" type="ORF">C7446_0673</name>
</gene>
<dbReference type="Pfam" id="PF12833">
    <property type="entry name" value="HTH_18"/>
    <property type="match status" value="1"/>
</dbReference>
<dbReference type="InterPro" id="IPR009057">
    <property type="entry name" value="Homeodomain-like_sf"/>
</dbReference>
<proteinExistence type="predicted"/>
<reference evidence="5 6" key="1">
    <citation type="submission" date="2018-10" db="EMBL/GenBank/DDBJ databases">
        <title>Genomic Encyclopedia of Type Strains, Phase IV (KMG-IV): sequencing the most valuable type-strain genomes for metagenomic binning, comparative biology and taxonomic classification.</title>
        <authorList>
            <person name="Goeker M."/>
        </authorList>
    </citation>
    <scope>NUCLEOTIDE SEQUENCE [LARGE SCALE GENOMIC DNA]</scope>
    <source>
        <strain evidence="5 6">DSM 23229</strain>
    </source>
</reference>
<dbReference type="RefSeq" id="WP_121171789.1">
    <property type="nucleotide sequence ID" value="NZ_RBIN01000002.1"/>
</dbReference>
<dbReference type="InterPro" id="IPR018060">
    <property type="entry name" value="HTH_AraC"/>
</dbReference>